<evidence type="ECO:0000256" key="3">
    <source>
        <dbReference type="ARBA" id="ARBA00023004"/>
    </source>
</evidence>
<dbReference type="GO" id="GO:0051536">
    <property type="term" value="F:iron-sulfur cluster binding"/>
    <property type="evidence" value="ECO:0007669"/>
    <property type="project" value="UniProtKB-KW"/>
</dbReference>
<protein>
    <submittedName>
        <fullName evidence="6">Pyruvate:ferredoxin oxidoreductase</fullName>
    </submittedName>
</protein>
<reference evidence="6 7" key="1">
    <citation type="submission" date="2016-12" db="EMBL/GenBank/DDBJ databases">
        <title>Genome sequencing of Methylocaldum marinum.</title>
        <authorList>
            <person name="Takeuchi M."/>
            <person name="Kamagata Y."/>
            <person name="Hiraoka S."/>
            <person name="Oshima K."/>
            <person name="Hattori M."/>
            <person name="Iwasaki W."/>
        </authorList>
    </citation>
    <scope>NUCLEOTIDE SEQUENCE [LARGE SCALE GENOMIC DNA]</scope>
    <source>
        <strain evidence="6 7">S8</strain>
    </source>
</reference>
<dbReference type="GO" id="GO:0016903">
    <property type="term" value="F:oxidoreductase activity, acting on the aldehyde or oxo group of donors"/>
    <property type="evidence" value="ECO:0007669"/>
    <property type="project" value="InterPro"/>
</dbReference>
<keyword evidence="3" id="KW-0408">Iron</keyword>
<dbReference type="InterPro" id="IPR029061">
    <property type="entry name" value="THDP-binding"/>
</dbReference>
<dbReference type="InterPro" id="IPR017896">
    <property type="entry name" value="4Fe4S_Fe-S-bd"/>
</dbReference>
<dbReference type="CDD" id="cd03377">
    <property type="entry name" value="TPP_PFOR_PNO"/>
    <property type="match status" value="1"/>
</dbReference>
<feature type="domain" description="4Fe-4S ferredoxin-type" evidence="5">
    <location>
        <begin position="215"/>
        <end position="244"/>
    </location>
</feature>
<dbReference type="InterPro" id="IPR037112">
    <property type="entry name" value="Pyrv-flavodox_OxR_EKR_sf"/>
</dbReference>
<dbReference type="Pfam" id="PF01558">
    <property type="entry name" value="POR"/>
    <property type="match status" value="1"/>
</dbReference>
<evidence type="ECO:0000259" key="5">
    <source>
        <dbReference type="PROSITE" id="PS51379"/>
    </source>
</evidence>
<evidence type="ECO:0000313" key="6">
    <source>
        <dbReference type="EMBL" id="BBA33184.1"/>
    </source>
</evidence>
<dbReference type="InterPro" id="IPR011766">
    <property type="entry name" value="TPP_enzyme_TPP-bd"/>
</dbReference>
<dbReference type="Proteomes" id="UP000266313">
    <property type="component" value="Chromosome"/>
</dbReference>
<dbReference type="SUPFAM" id="SSF52518">
    <property type="entry name" value="Thiamin diphosphate-binding fold (THDP-binding)"/>
    <property type="match status" value="1"/>
</dbReference>
<dbReference type="InterPro" id="IPR050722">
    <property type="entry name" value="Pyruvate:ferred/Flavod_OxRd"/>
</dbReference>
<evidence type="ECO:0000256" key="4">
    <source>
        <dbReference type="ARBA" id="ARBA00023014"/>
    </source>
</evidence>
<keyword evidence="2" id="KW-0560">Oxidoreductase</keyword>
<dbReference type="PROSITE" id="PS51379">
    <property type="entry name" value="4FE4S_FER_2"/>
    <property type="match status" value="2"/>
</dbReference>
<dbReference type="InterPro" id="IPR017900">
    <property type="entry name" value="4Fe4S_Fe_S_CS"/>
</dbReference>
<evidence type="ECO:0000256" key="1">
    <source>
        <dbReference type="ARBA" id="ARBA00022723"/>
    </source>
</evidence>
<dbReference type="FunFam" id="3.30.70.20:FF:000022">
    <property type="entry name" value="Pyruvate:ferredoxin (Flavodoxin) oxidoreductase"/>
    <property type="match status" value="1"/>
</dbReference>
<dbReference type="SUPFAM" id="SSF54862">
    <property type="entry name" value="4Fe-4S ferredoxins"/>
    <property type="match status" value="1"/>
</dbReference>
<feature type="domain" description="4Fe-4S ferredoxin-type" evidence="5">
    <location>
        <begin position="159"/>
        <end position="188"/>
    </location>
</feature>
<dbReference type="InterPro" id="IPR002869">
    <property type="entry name" value="Pyrv_flavodox_OxRed_cen"/>
</dbReference>
<keyword evidence="4" id="KW-0411">Iron-sulfur</keyword>
<dbReference type="GO" id="GO:0046872">
    <property type="term" value="F:metal ion binding"/>
    <property type="evidence" value="ECO:0007669"/>
    <property type="project" value="UniProtKB-KW"/>
</dbReference>
<dbReference type="InterPro" id="IPR019456">
    <property type="entry name" value="Pyrv-flavodox_OxRtase_EKR"/>
</dbReference>
<dbReference type="KEGG" id="mmai:sS8_1222"/>
<dbReference type="GO" id="GO:0006979">
    <property type="term" value="P:response to oxidative stress"/>
    <property type="evidence" value="ECO:0007669"/>
    <property type="project" value="TreeGrafter"/>
</dbReference>
<dbReference type="PROSITE" id="PS00198">
    <property type="entry name" value="4FE4S_FER_1"/>
    <property type="match status" value="1"/>
</dbReference>
<evidence type="ECO:0000313" key="7">
    <source>
        <dbReference type="Proteomes" id="UP000266313"/>
    </source>
</evidence>
<dbReference type="Pfam" id="PF02775">
    <property type="entry name" value="TPP_enzyme_C"/>
    <property type="match status" value="1"/>
</dbReference>
<dbReference type="GO" id="GO:0030976">
    <property type="term" value="F:thiamine pyrophosphate binding"/>
    <property type="evidence" value="ECO:0007669"/>
    <property type="project" value="InterPro"/>
</dbReference>
<dbReference type="SMART" id="SM00890">
    <property type="entry name" value="EKR"/>
    <property type="match status" value="1"/>
</dbReference>
<name>A0A250KNQ8_9GAMM</name>
<dbReference type="EMBL" id="AP017928">
    <property type="protein sequence ID" value="BBA33184.1"/>
    <property type="molecule type" value="Genomic_DNA"/>
</dbReference>
<dbReference type="Pfam" id="PF10371">
    <property type="entry name" value="EKR"/>
    <property type="match status" value="1"/>
</dbReference>
<evidence type="ECO:0000256" key="2">
    <source>
        <dbReference type="ARBA" id="ARBA00023002"/>
    </source>
</evidence>
<dbReference type="PANTHER" id="PTHR32154">
    <property type="entry name" value="PYRUVATE-FLAVODOXIN OXIDOREDUCTASE-RELATED"/>
    <property type="match status" value="1"/>
</dbReference>
<dbReference type="Pfam" id="PF12838">
    <property type="entry name" value="Fer4_7"/>
    <property type="match status" value="1"/>
</dbReference>
<accession>A0A250KNQ8</accession>
<dbReference type="PANTHER" id="PTHR32154:SF0">
    <property type="entry name" value="PYRUVATE-FLAVODOXIN OXIDOREDUCTASE-RELATED"/>
    <property type="match status" value="1"/>
</dbReference>
<dbReference type="FunFam" id="3.40.50.970:FF:000041">
    <property type="entry name" value="Pyruvate:ferredoxin (Flavodoxin) oxidoreductase"/>
    <property type="match status" value="1"/>
</dbReference>
<organism evidence="6 7">
    <name type="scientific">Methylocaldum marinum</name>
    <dbReference type="NCBI Taxonomy" id="1432792"/>
    <lineage>
        <taxon>Bacteria</taxon>
        <taxon>Pseudomonadati</taxon>
        <taxon>Pseudomonadota</taxon>
        <taxon>Gammaproteobacteria</taxon>
        <taxon>Methylococcales</taxon>
        <taxon>Methylococcaceae</taxon>
        <taxon>Methylocaldum</taxon>
    </lineage>
</organism>
<dbReference type="SUPFAM" id="SSF53323">
    <property type="entry name" value="Pyruvate-ferredoxin oxidoreductase, PFOR, domain III"/>
    <property type="match status" value="1"/>
</dbReference>
<dbReference type="Gene3D" id="3.30.70.20">
    <property type="match status" value="1"/>
</dbReference>
<keyword evidence="6" id="KW-0670">Pyruvate</keyword>
<dbReference type="Gene3D" id="3.40.920.10">
    <property type="entry name" value="Pyruvate-ferredoxin oxidoreductase, PFOR, domain III"/>
    <property type="match status" value="1"/>
</dbReference>
<proteinExistence type="predicted"/>
<gene>
    <name evidence="6" type="ORF">sS8_1222</name>
</gene>
<dbReference type="Gene3D" id="3.40.50.970">
    <property type="match status" value="1"/>
</dbReference>
<keyword evidence="7" id="KW-1185">Reference proteome</keyword>
<dbReference type="GO" id="GO:0044281">
    <property type="term" value="P:small molecule metabolic process"/>
    <property type="evidence" value="ECO:0007669"/>
    <property type="project" value="UniProtKB-ARBA"/>
</dbReference>
<dbReference type="Gene3D" id="4.10.780.10">
    <property type="entry name" value="Pyruvate-flavodoxin oxidoreductase, EKR domain"/>
    <property type="match status" value="1"/>
</dbReference>
<sequence length="667" mass="73585">MGPAAHEVQRQIIDKALKLYVIDASGVALETGMGGRTNTIMQTCFFALSGVLPRDQAIAKIKEAIKKTYGKKGEEIVRKNYEAVDRTLSALHEVKVPDQATGTLKRPPVVSEEAPDFVRRVTAMMMADRGDELPVSLMPADGTFPSGTTRWEKRNIAQSVPVWEPDICIQCGNCGFVCPHSVIRAKFYHESRLENAPETFRSAPVTAYGFPETRYTLQVYVEDCTGCGLCVEVCPAKSLTRSGVKAINMRPKDPIQEPQKANIRFFETIPVNDRARVDFSSVRGAQFLEPLFEFPGACAGCGETPYVRLLSQLFGGRLIVANATGCSSIYGGNLPTTPWTVNAEGNGPAWSNSLFEDNAEFGFGFRLTADQHLALAQRLARELKDSLDPELVDEILAAPQLTESQIRAQRERVAKLKTMLLKRTDDKAKDLLSVVDQLVRRSIWIVGGDGWAYDIGSGGLDHVLASGRDVNALVLDTEVYSNTGGQMSKATPLGAVAKFAAAGKTVAKKDLALQAIAYGNVYVARVAMGANPQQTLLAFREAEAYPGPSLILAYSHCIAHGYNLQHGMHQQDLAVASGYWPLIRYNPALRRSDRNPFVLDSARPRIRFKEYAYNELRFKMLSHTNPRNFERLMGMAQQVVDQKWDIYEEMASRAGSRFHPDASVDLP</sequence>
<dbReference type="RefSeq" id="WP_232020532.1">
    <property type="nucleotide sequence ID" value="NZ_AP017928.1"/>
</dbReference>
<keyword evidence="1" id="KW-0479">Metal-binding</keyword>
<dbReference type="AlphaFoldDB" id="A0A250KNQ8"/>
<dbReference type="InterPro" id="IPR019752">
    <property type="entry name" value="Pyrv/ketoisovalerate_OxRed_cat"/>
</dbReference>